<sequence>MNEGLVRVQTAVESMIVVEKIVKADNLTEGEWRVLKGEVKFLGKFNPLRIRLENLSFWRMKEQVSSAAVQ</sequence>
<name>A0A1D1VAC5_RAMVA</name>
<organism evidence="1 2">
    <name type="scientific">Ramazzottius varieornatus</name>
    <name type="common">Water bear</name>
    <name type="synonym">Tardigrade</name>
    <dbReference type="NCBI Taxonomy" id="947166"/>
    <lineage>
        <taxon>Eukaryota</taxon>
        <taxon>Metazoa</taxon>
        <taxon>Ecdysozoa</taxon>
        <taxon>Tardigrada</taxon>
        <taxon>Eutardigrada</taxon>
        <taxon>Parachela</taxon>
        <taxon>Hypsibioidea</taxon>
        <taxon>Ramazzottiidae</taxon>
        <taxon>Ramazzottius</taxon>
    </lineage>
</organism>
<evidence type="ECO:0000313" key="1">
    <source>
        <dbReference type="EMBL" id="GAU98591.1"/>
    </source>
</evidence>
<reference evidence="1 2" key="1">
    <citation type="journal article" date="2016" name="Nat. Commun.">
        <title>Extremotolerant tardigrade genome and improved radiotolerance of human cultured cells by tardigrade-unique protein.</title>
        <authorList>
            <person name="Hashimoto T."/>
            <person name="Horikawa D.D."/>
            <person name="Saito Y."/>
            <person name="Kuwahara H."/>
            <person name="Kozuka-Hata H."/>
            <person name="Shin-I T."/>
            <person name="Minakuchi Y."/>
            <person name="Ohishi K."/>
            <person name="Motoyama A."/>
            <person name="Aizu T."/>
            <person name="Enomoto A."/>
            <person name="Kondo K."/>
            <person name="Tanaka S."/>
            <person name="Hara Y."/>
            <person name="Koshikawa S."/>
            <person name="Sagara H."/>
            <person name="Miura T."/>
            <person name="Yokobori S."/>
            <person name="Miyagawa K."/>
            <person name="Suzuki Y."/>
            <person name="Kubo T."/>
            <person name="Oyama M."/>
            <person name="Kohara Y."/>
            <person name="Fujiyama A."/>
            <person name="Arakawa K."/>
            <person name="Katayama T."/>
            <person name="Toyoda A."/>
            <person name="Kunieda T."/>
        </authorList>
    </citation>
    <scope>NUCLEOTIDE SEQUENCE [LARGE SCALE GENOMIC DNA]</scope>
    <source>
        <strain evidence="1 2">YOKOZUNA-1</strain>
    </source>
</reference>
<keyword evidence="2" id="KW-1185">Reference proteome</keyword>
<dbReference type="Proteomes" id="UP000186922">
    <property type="component" value="Unassembled WGS sequence"/>
</dbReference>
<dbReference type="AlphaFoldDB" id="A0A1D1VAC5"/>
<dbReference type="OrthoDB" id="1607513at2759"/>
<comment type="caution">
    <text evidence="1">The sequence shown here is derived from an EMBL/GenBank/DDBJ whole genome shotgun (WGS) entry which is preliminary data.</text>
</comment>
<dbReference type="EMBL" id="BDGG01000004">
    <property type="protein sequence ID" value="GAU98591.1"/>
    <property type="molecule type" value="Genomic_DNA"/>
</dbReference>
<protein>
    <submittedName>
        <fullName evidence="1">Uncharacterized protein</fullName>
    </submittedName>
</protein>
<proteinExistence type="predicted"/>
<accession>A0A1D1VAC5</accession>
<gene>
    <name evidence="1" type="primary">RvY_09718-1</name>
    <name evidence="1" type="synonym">RvY_09718.1</name>
    <name evidence="1" type="ORF">RvY_09718</name>
</gene>
<evidence type="ECO:0000313" key="2">
    <source>
        <dbReference type="Proteomes" id="UP000186922"/>
    </source>
</evidence>